<dbReference type="PROSITE" id="PS01180">
    <property type="entry name" value="CUB"/>
    <property type="match status" value="1"/>
</dbReference>
<dbReference type="PROSITE" id="PS50825">
    <property type="entry name" value="HYR"/>
    <property type="match status" value="1"/>
</dbReference>
<keyword evidence="10" id="KW-1185">Reference proteome</keyword>
<dbReference type="GO" id="GO:0060070">
    <property type="term" value="P:canonical Wnt signaling pathway"/>
    <property type="evidence" value="ECO:0007669"/>
    <property type="project" value="TreeGrafter"/>
</dbReference>
<keyword evidence="9" id="KW-0675">Receptor</keyword>
<dbReference type="SMART" id="SM00135">
    <property type="entry name" value="LY"/>
    <property type="match status" value="3"/>
</dbReference>
<organism evidence="9 10">
    <name type="scientific">Holothuria leucospilota</name>
    <name type="common">Black long sea cucumber</name>
    <name type="synonym">Mertensiothuria leucospilota</name>
    <dbReference type="NCBI Taxonomy" id="206669"/>
    <lineage>
        <taxon>Eukaryota</taxon>
        <taxon>Metazoa</taxon>
        <taxon>Echinodermata</taxon>
        <taxon>Eleutherozoa</taxon>
        <taxon>Echinozoa</taxon>
        <taxon>Holothuroidea</taxon>
        <taxon>Aspidochirotacea</taxon>
        <taxon>Aspidochirotida</taxon>
        <taxon>Holothuriidae</taxon>
        <taxon>Holothuria</taxon>
    </lineage>
</organism>
<keyword evidence="2" id="KW-1015">Disulfide bond</keyword>
<dbReference type="InterPro" id="IPR011042">
    <property type="entry name" value="6-blade_b-propeller_TolB-like"/>
</dbReference>
<feature type="signal peptide" evidence="6">
    <location>
        <begin position="1"/>
        <end position="25"/>
    </location>
</feature>
<evidence type="ECO:0000313" key="9">
    <source>
        <dbReference type="EMBL" id="KAJ8043045.1"/>
    </source>
</evidence>
<dbReference type="PANTHER" id="PTHR46513">
    <property type="entry name" value="VITELLOGENIN RECEPTOR-LIKE PROTEIN-RELATED-RELATED"/>
    <property type="match status" value="1"/>
</dbReference>
<comment type="caution">
    <text evidence="9">The sequence shown here is derived from an EMBL/GenBank/DDBJ whole genome shotgun (WGS) entry which is preliminary data.</text>
</comment>
<keyword evidence="5" id="KW-0812">Transmembrane</keyword>
<sequence>MNSRNAVFLCLISTLILQAGELVKGQVCAYTLSGQSGTLDYPEGPENYANGITCTWIFTAPAGSVVELTFTNINLEPEIVGICLDQITVYDGLPLSTTLTSPFCGNGPYWPRRPHRFLSTSNKLSITMQTDSSINGTGFVAEYRHVPFRNESIAAINVDSPSIMQFNRFSSYLFERIILSNSTHPSALDFDPITEFFYYTDIDVGFIGRIKYDASLDEMLAEENVQTPLGVAVGYLTGLLYWTDVGRNEVSVSRLDGSFRKSLVFSSTNCNSPRAITLSADQQKVFWTCSRKIMKSNADGSESQNLVEELSDPRTLALDEVEMFLYWVDVDTSSIGRIKTDGTMKTDRFLSAEPFSSVHSFVMDSFTYYLSCPTDKKIIDFDRVNPGLIGGITPETAATMEGLYYYKSDREIEAQHTCATGEAGCQELCFPQGLSFRCVEVTPSVVNCPNEIVMSTSHLYQQVSWEEPSAFSRTSETDRQPLMYDTRTSRPGTRFYQGITTVTYTFKDEFSNTATCSFNVVILPATTTVTVVKGVTTTHPISVSSTNKSPDGLTTEYLVYVMLGIIAVVLCVVLVVVCIVCSFCCTCSIGQNSRRPPVPQPQHNMDFIAYDNNRAAINLIPICSEMRHGYPDRPPPPPPYSKPRDYANVMHSLPR</sequence>
<dbReference type="AlphaFoldDB" id="A0A9Q1CDP4"/>
<evidence type="ECO:0000256" key="3">
    <source>
        <dbReference type="PROSITE-ProRule" id="PRU00059"/>
    </source>
</evidence>
<feature type="transmembrane region" description="Helical" evidence="5">
    <location>
        <begin position="557"/>
        <end position="585"/>
    </location>
</feature>
<reference evidence="9" key="1">
    <citation type="submission" date="2021-10" db="EMBL/GenBank/DDBJ databases">
        <title>Tropical sea cucumber genome reveals ecological adaptation and Cuvierian tubules defense mechanism.</title>
        <authorList>
            <person name="Chen T."/>
        </authorList>
    </citation>
    <scope>NUCLEOTIDE SEQUENCE</scope>
    <source>
        <strain evidence="9">Nanhai2018</strain>
        <tissue evidence="9">Muscle</tissue>
    </source>
</reference>
<proteinExistence type="predicted"/>
<dbReference type="Gene3D" id="2.60.120.290">
    <property type="entry name" value="Spermadhesin, CUB domain"/>
    <property type="match status" value="1"/>
</dbReference>
<dbReference type="PANTHER" id="PTHR46513:SF13">
    <property type="entry name" value="EGF-LIKE DOMAIN-CONTAINING PROTEIN"/>
    <property type="match status" value="1"/>
</dbReference>
<dbReference type="SUPFAM" id="SSF63825">
    <property type="entry name" value="YWTD domain"/>
    <property type="match status" value="1"/>
</dbReference>
<keyword evidence="6" id="KW-0732">Signal</keyword>
<dbReference type="OrthoDB" id="5949290at2759"/>
<dbReference type="SUPFAM" id="SSF49854">
    <property type="entry name" value="Spermadhesin, CUB domain"/>
    <property type="match status" value="1"/>
</dbReference>
<comment type="caution">
    <text evidence="3">Lacks conserved residue(s) required for the propagation of feature annotation.</text>
</comment>
<dbReference type="PROSITE" id="PS51120">
    <property type="entry name" value="LDLRB"/>
    <property type="match status" value="1"/>
</dbReference>
<dbReference type="InterPro" id="IPR000859">
    <property type="entry name" value="CUB_dom"/>
</dbReference>
<dbReference type="InterPro" id="IPR000033">
    <property type="entry name" value="LDLR_classB_rpt"/>
</dbReference>
<feature type="chain" id="PRO_5040403135" evidence="6">
    <location>
        <begin position="26"/>
        <end position="655"/>
    </location>
</feature>
<evidence type="ECO:0000259" key="7">
    <source>
        <dbReference type="PROSITE" id="PS01180"/>
    </source>
</evidence>
<dbReference type="GO" id="GO:0042813">
    <property type="term" value="F:Wnt receptor activity"/>
    <property type="evidence" value="ECO:0007669"/>
    <property type="project" value="TreeGrafter"/>
</dbReference>
<keyword evidence="9" id="KW-0449">Lipoprotein</keyword>
<evidence type="ECO:0000256" key="4">
    <source>
        <dbReference type="PROSITE-ProRule" id="PRU00461"/>
    </source>
</evidence>
<dbReference type="Proteomes" id="UP001152320">
    <property type="component" value="Chromosome 4"/>
</dbReference>
<evidence type="ECO:0000259" key="8">
    <source>
        <dbReference type="PROSITE" id="PS50825"/>
    </source>
</evidence>
<dbReference type="InterPro" id="IPR050778">
    <property type="entry name" value="Cueball_EGF_LRP_Nidogen"/>
</dbReference>
<dbReference type="SMART" id="SM00042">
    <property type="entry name" value="CUB"/>
    <property type="match status" value="1"/>
</dbReference>
<feature type="domain" description="CUB" evidence="7">
    <location>
        <begin position="28"/>
        <end position="146"/>
    </location>
</feature>
<accession>A0A9Q1CDP4</accession>
<dbReference type="FunFam" id="2.60.120.290:FF:000005">
    <property type="entry name" value="Procollagen C-endopeptidase enhancer 1"/>
    <property type="match status" value="1"/>
</dbReference>
<dbReference type="Gene3D" id="2.120.10.30">
    <property type="entry name" value="TolB, C-terminal domain"/>
    <property type="match status" value="1"/>
</dbReference>
<gene>
    <name evidence="9" type="ORF">HOLleu_09972</name>
</gene>
<dbReference type="Pfam" id="PF02494">
    <property type="entry name" value="HYR"/>
    <property type="match status" value="1"/>
</dbReference>
<dbReference type="InterPro" id="IPR003410">
    <property type="entry name" value="HYR_dom"/>
</dbReference>
<feature type="repeat" description="LDL-receptor class B" evidence="4">
    <location>
        <begin position="238"/>
        <end position="282"/>
    </location>
</feature>
<dbReference type="Pfam" id="PF00431">
    <property type="entry name" value="CUB"/>
    <property type="match status" value="1"/>
</dbReference>
<dbReference type="InterPro" id="IPR035914">
    <property type="entry name" value="Sperma_CUB_dom_sf"/>
</dbReference>
<keyword evidence="5" id="KW-1133">Transmembrane helix</keyword>
<evidence type="ECO:0000313" key="10">
    <source>
        <dbReference type="Proteomes" id="UP001152320"/>
    </source>
</evidence>
<dbReference type="GO" id="GO:0017147">
    <property type="term" value="F:Wnt-protein binding"/>
    <property type="evidence" value="ECO:0007669"/>
    <property type="project" value="TreeGrafter"/>
</dbReference>
<evidence type="ECO:0000256" key="5">
    <source>
        <dbReference type="SAM" id="Phobius"/>
    </source>
</evidence>
<evidence type="ECO:0000256" key="2">
    <source>
        <dbReference type="ARBA" id="ARBA00023157"/>
    </source>
</evidence>
<keyword evidence="1" id="KW-0677">Repeat</keyword>
<evidence type="ECO:0000256" key="6">
    <source>
        <dbReference type="SAM" id="SignalP"/>
    </source>
</evidence>
<dbReference type="EMBL" id="JAIZAY010000004">
    <property type="protein sequence ID" value="KAJ8043045.1"/>
    <property type="molecule type" value="Genomic_DNA"/>
</dbReference>
<protein>
    <submittedName>
        <fullName evidence="9">Low-density lipoprotein receptor-related protein 5</fullName>
    </submittedName>
</protein>
<keyword evidence="5" id="KW-0472">Membrane</keyword>
<dbReference type="GO" id="GO:0005886">
    <property type="term" value="C:plasma membrane"/>
    <property type="evidence" value="ECO:0007669"/>
    <property type="project" value="TreeGrafter"/>
</dbReference>
<dbReference type="CDD" id="cd00041">
    <property type="entry name" value="CUB"/>
    <property type="match status" value="1"/>
</dbReference>
<feature type="domain" description="HYR" evidence="8">
    <location>
        <begin position="439"/>
        <end position="524"/>
    </location>
</feature>
<name>A0A9Q1CDP4_HOLLE</name>
<evidence type="ECO:0000256" key="1">
    <source>
        <dbReference type="ARBA" id="ARBA00022737"/>
    </source>
</evidence>